<evidence type="ECO:0000313" key="10">
    <source>
        <dbReference type="Proteomes" id="UP001445076"/>
    </source>
</evidence>
<evidence type="ECO:0000259" key="8">
    <source>
        <dbReference type="PROSITE" id="PS50035"/>
    </source>
</evidence>
<dbReference type="InterPro" id="IPR024632">
    <property type="entry name" value="PLipase_D_C"/>
</dbReference>
<dbReference type="Gene3D" id="3.30.870.10">
    <property type="entry name" value="Endonuclease Chain A"/>
    <property type="match status" value="1"/>
</dbReference>
<evidence type="ECO:0000313" key="9">
    <source>
        <dbReference type="EMBL" id="KAK8753385.1"/>
    </source>
</evidence>
<dbReference type="InterPro" id="IPR001736">
    <property type="entry name" value="PLipase_D/transphosphatidylase"/>
</dbReference>
<dbReference type="EC" id="3.1.4.4" evidence="1"/>
<evidence type="ECO:0000256" key="3">
    <source>
        <dbReference type="ARBA" id="ARBA00022737"/>
    </source>
</evidence>
<dbReference type="GO" id="GO:0004630">
    <property type="term" value="F:phospholipase D activity"/>
    <property type="evidence" value="ECO:0007669"/>
    <property type="project" value="UniProtKB-EC"/>
</dbReference>
<evidence type="ECO:0000256" key="4">
    <source>
        <dbReference type="ARBA" id="ARBA00022801"/>
    </source>
</evidence>
<gene>
    <name evidence="9" type="ORF">OTU49_004195</name>
</gene>
<keyword evidence="6" id="KW-0442">Lipid degradation</keyword>
<dbReference type="EMBL" id="JARKIK010000003">
    <property type="protein sequence ID" value="KAK8753385.1"/>
    <property type="molecule type" value="Genomic_DNA"/>
</dbReference>
<keyword evidence="4" id="KW-0378">Hydrolase</keyword>
<accession>A0AAW0YP86</accession>
<evidence type="ECO:0000256" key="5">
    <source>
        <dbReference type="ARBA" id="ARBA00022837"/>
    </source>
</evidence>
<dbReference type="Pfam" id="PF12357">
    <property type="entry name" value="PLD_C"/>
    <property type="match status" value="1"/>
</dbReference>
<evidence type="ECO:0000256" key="1">
    <source>
        <dbReference type="ARBA" id="ARBA00012027"/>
    </source>
</evidence>
<keyword evidence="3" id="KW-0677">Repeat</keyword>
<protein>
    <recommendedName>
        <fullName evidence="1">phospholipase D</fullName>
        <ecNumber evidence="1">3.1.4.4</ecNumber>
    </recommendedName>
</protein>
<comment type="caution">
    <text evidence="9">The sequence shown here is derived from an EMBL/GenBank/DDBJ whole genome shotgun (WGS) entry which is preliminary data.</text>
</comment>
<dbReference type="InterPro" id="IPR015679">
    <property type="entry name" value="PLipase_D_fam"/>
</dbReference>
<dbReference type="PROSITE" id="PS50035">
    <property type="entry name" value="PLD"/>
    <property type="match status" value="1"/>
</dbReference>
<sequence>QFFVGSSKAWEEDQHACASNVVPLEITQRVVSKIRAGEDFRVYIVLPMLPEGNPEQPLVRSSIKTILHYQYLTIQMMYKRIAAALKEVGSERHPCDYVLFLCLGKKESQRHVMQSGGQEMPLPGTLEYKWRLKSRFLIYVHSKMALADDSHIVIGSANLNQRSLDGTRDTEVAVAACQVRANDSTTEEAVEDGAVRDFRRSLWAEHTSGLSEEDAALTDPASLTAITRIRELADDALNKYIDDSFDNEHRIRFLRYPLQVSADGTVQTCPDLPNIPDFDVPVVGARGVLPSTPAL</sequence>
<evidence type="ECO:0000256" key="7">
    <source>
        <dbReference type="ARBA" id="ARBA00023098"/>
    </source>
</evidence>
<dbReference type="PANTHER" id="PTHR18896">
    <property type="entry name" value="PHOSPHOLIPASE D"/>
    <property type="match status" value="1"/>
</dbReference>
<dbReference type="GO" id="GO:0009395">
    <property type="term" value="P:phospholipid catabolic process"/>
    <property type="evidence" value="ECO:0007669"/>
    <property type="project" value="TreeGrafter"/>
</dbReference>
<organism evidence="9 10">
    <name type="scientific">Cherax quadricarinatus</name>
    <name type="common">Australian red claw crayfish</name>
    <dbReference type="NCBI Taxonomy" id="27406"/>
    <lineage>
        <taxon>Eukaryota</taxon>
        <taxon>Metazoa</taxon>
        <taxon>Ecdysozoa</taxon>
        <taxon>Arthropoda</taxon>
        <taxon>Crustacea</taxon>
        <taxon>Multicrustacea</taxon>
        <taxon>Malacostraca</taxon>
        <taxon>Eumalacostraca</taxon>
        <taxon>Eucarida</taxon>
        <taxon>Decapoda</taxon>
        <taxon>Pleocyemata</taxon>
        <taxon>Astacidea</taxon>
        <taxon>Parastacoidea</taxon>
        <taxon>Parastacidae</taxon>
        <taxon>Cherax</taxon>
    </lineage>
</organism>
<reference evidence="9 10" key="1">
    <citation type="journal article" date="2024" name="BMC Genomics">
        <title>Genome assembly of redclaw crayfish (Cherax quadricarinatus) provides insights into its immune adaptation and hypoxia tolerance.</title>
        <authorList>
            <person name="Liu Z."/>
            <person name="Zheng J."/>
            <person name="Li H."/>
            <person name="Fang K."/>
            <person name="Wang S."/>
            <person name="He J."/>
            <person name="Zhou D."/>
            <person name="Weng S."/>
            <person name="Chi M."/>
            <person name="Gu Z."/>
            <person name="He J."/>
            <person name="Li F."/>
            <person name="Wang M."/>
        </authorList>
    </citation>
    <scope>NUCLEOTIDE SEQUENCE [LARGE SCALE GENOMIC DNA]</scope>
    <source>
        <strain evidence="9">ZL_2023a</strain>
    </source>
</reference>
<dbReference type="InterPro" id="IPR025202">
    <property type="entry name" value="PLD-like_dom"/>
</dbReference>
<keyword evidence="7" id="KW-0443">Lipid metabolism</keyword>
<feature type="domain" description="PLD phosphodiesterase" evidence="8">
    <location>
        <begin position="136"/>
        <end position="163"/>
    </location>
</feature>
<dbReference type="GO" id="GO:0046872">
    <property type="term" value="F:metal ion binding"/>
    <property type="evidence" value="ECO:0007669"/>
    <property type="project" value="UniProtKB-KW"/>
</dbReference>
<dbReference type="SUPFAM" id="SSF56024">
    <property type="entry name" value="Phospholipase D/nuclease"/>
    <property type="match status" value="1"/>
</dbReference>
<dbReference type="Proteomes" id="UP001445076">
    <property type="component" value="Unassembled WGS sequence"/>
</dbReference>
<feature type="non-terminal residue" evidence="9">
    <location>
        <position position="1"/>
    </location>
</feature>
<dbReference type="GO" id="GO:0005886">
    <property type="term" value="C:plasma membrane"/>
    <property type="evidence" value="ECO:0007669"/>
    <property type="project" value="TreeGrafter"/>
</dbReference>
<keyword evidence="5" id="KW-0106">Calcium</keyword>
<dbReference type="Pfam" id="PF13091">
    <property type="entry name" value="PLDc_2"/>
    <property type="match status" value="1"/>
</dbReference>
<dbReference type="SMART" id="SM00155">
    <property type="entry name" value="PLDc"/>
    <property type="match status" value="1"/>
</dbReference>
<proteinExistence type="predicted"/>
<keyword evidence="2" id="KW-0479">Metal-binding</keyword>
<name>A0AAW0YP86_CHEQU</name>
<dbReference type="PANTHER" id="PTHR18896:SF60">
    <property type="entry name" value="PHOSPHOLIPASE D"/>
    <property type="match status" value="1"/>
</dbReference>
<dbReference type="AlphaFoldDB" id="A0AAW0YP86"/>
<evidence type="ECO:0000256" key="2">
    <source>
        <dbReference type="ARBA" id="ARBA00022723"/>
    </source>
</evidence>
<keyword evidence="10" id="KW-1185">Reference proteome</keyword>
<evidence type="ECO:0000256" key="6">
    <source>
        <dbReference type="ARBA" id="ARBA00022963"/>
    </source>
</evidence>